<comment type="subcellular location">
    <subcellularLocation>
        <location evidence="1">Nucleus</location>
    </subcellularLocation>
</comment>
<organism evidence="9 10">
    <name type="scientific">Clydaea vesicula</name>
    <dbReference type="NCBI Taxonomy" id="447962"/>
    <lineage>
        <taxon>Eukaryota</taxon>
        <taxon>Fungi</taxon>
        <taxon>Fungi incertae sedis</taxon>
        <taxon>Chytridiomycota</taxon>
        <taxon>Chytridiomycota incertae sedis</taxon>
        <taxon>Chytridiomycetes</taxon>
        <taxon>Lobulomycetales</taxon>
        <taxon>Lobulomycetaceae</taxon>
        <taxon>Clydaea</taxon>
    </lineage>
</organism>
<evidence type="ECO:0000313" key="10">
    <source>
        <dbReference type="Proteomes" id="UP001211065"/>
    </source>
</evidence>
<dbReference type="EMBL" id="JADGJW010000142">
    <property type="protein sequence ID" value="KAJ3223148.1"/>
    <property type="molecule type" value="Genomic_DNA"/>
</dbReference>
<keyword evidence="5" id="KW-0804">Transcription</keyword>
<dbReference type="Proteomes" id="UP001211065">
    <property type="component" value="Unassembled WGS sequence"/>
</dbReference>
<reference evidence="9" key="1">
    <citation type="submission" date="2020-05" db="EMBL/GenBank/DDBJ databases">
        <title>Phylogenomic resolution of chytrid fungi.</title>
        <authorList>
            <person name="Stajich J.E."/>
            <person name="Amses K."/>
            <person name="Simmons R."/>
            <person name="Seto K."/>
            <person name="Myers J."/>
            <person name="Bonds A."/>
            <person name="Quandt C.A."/>
            <person name="Barry K."/>
            <person name="Liu P."/>
            <person name="Grigoriev I."/>
            <person name="Longcore J.E."/>
            <person name="James T.Y."/>
        </authorList>
    </citation>
    <scope>NUCLEOTIDE SEQUENCE</scope>
    <source>
        <strain evidence="9">JEL0476</strain>
    </source>
</reference>
<accession>A0AAD5U3F9</accession>
<evidence type="ECO:0000259" key="8">
    <source>
        <dbReference type="SMART" id="SM01281"/>
    </source>
</evidence>
<dbReference type="PANTHER" id="PTHR46567:SF1">
    <property type="entry name" value="MEDIATOR OF RNA POLYMERASE II TRANSCRIPTION SUBUNIT 12"/>
    <property type="match status" value="1"/>
</dbReference>
<evidence type="ECO:0000256" key="7">
    <source>
        <dbReference type="ARBA" id="ARBA00032010"/>
    </source>
</evidence>
<keyword evidence="10" id="KW-1185">Reference proteome</keyword>
<gene>
    <name evidence="9" type="primary">SRB8</name>
    <name evidence="9" type="ORF">HK099_001495</name>
</gene>
<dbReference type="SMART" id="SM01281">
    <property type="entry name" value="Med12"/>
    <property type="match status" value="1"/>
</dbReference>
<evidence type="ECO:0000256" key="1">
    <source>
        <dbReference type="ARBA" id="ARBA00004123"/>
    </source>
</evidence>
<feature type="domain" description="Mediator complex subunit Med12" evidence="8">
    <location>
        <begin position="115"/>
        <end position="198"/>
    </location>
</feature>
<dbReference type="Pfam" id="PF09497">
    <property type="entry name" value="Med12"/>
    <property type="match status" value="1"/>
</dbReference>
<keyword evidence="6" id="KW-0539">Nucleus</keyword>
<dbReference type="PANTHER" id="PTHR46567">
    <property type="entry name" value="MEDIATOR OF RNA POLYMERASE II TRANSCRIPTION SUBUNIT 12"/>
    <property type="match status" value="1"/>
</dbReference>
<dbReference type="GO" id="GO:0006357">
    <property type="term" value="P:regulation of transcription by RNA polymerase II"/>
    <property type="evidence" value="ECO:0007669"/>
    <property type="project" value="InterPro"/>
</dbReference>
<name>A0AAD5U3F9_9FUNG</name>
<dbReference type="GO" id="GO:0016592">
    <property type="term" value="C:mediator complex"/>
    <property type="evidence" value="ECO:0007669"/>
    <property type="project" value="InterPro"/>
</dbReference>
<evidence type="ECO:0000256" key="4">
    <source>
        <dbReference type="ARBA" id="ARBA00023015"/>
    </source>
</evidence>
<proteinExistence type="inferred from homology"/>
<comment type="caution">
    <text evidence="9">The sequence shown here is derived from an EMBL/GenBank/DDBJ whole genome shotgun (WGS) entry which is preliminary data.</text>
</comment>
<protein>
    <recommendedName>
        <fullName evidence="3">Mediator of RNA polymerase II transcription subunit 12</fullName>
    </recommendedName>
    <alternativeName>
        <fullName evidence="7">Mediator complex subunit 12</fullName>
    </alternativeName>
</protein>
<sequence length="1464" mass="170572">MNWTSYPNQNSKARATNTPVVSYSLSPPILKLLNTELGYADVFPQQKDQQEDILNETTAKFGFIDHDIIKNDNDSAFESLSEILKDQKVINQLSAFSGELFKAQNNLSEISNNSVFSPPARQLLSDQKRVNWINDLVQGEERLELIVINHLLNSQHLFILFSLRNLSKNVPHGYKNEKLLETLVTKKVSMVRAMKMKKRPDAVVDLARQWTIIVTAYLKKQLELIIKDKKYSKSRSSILNSPDTVVSPKMWNSYEDVFTECFNFELPTTMPPNFKEELSGTLKCLHHVIKKRNERLLLCRDFNNYSYSNIEYHQLNNFNCDMDLEDVFEEWVAYYGFEKTGLDKLEYAIHKLCDWSTLLKKLEEKLKLRNKLQDHLVHFLEVICDDDDIDACRVFHLFGELGHLRLFSYQMFLQRVISRGDLECFNTNEVKKAWFYRLLKELPLYNAELYQINLRRVTLYGAYGERCNSEDMMEENISLIKHHLKVLFPNIFNSIPASSITYPFRNAKEEFYVVLYKIMDLLNSKMKRYCQIKLCDWIKSHIYSYVVNHAGASLDNWKSNLTISGSLLNSEQYTTLINLFEQLEDIRSVVEVSIWTITNSVEREVFNYVLDSFEKHESAVFAMNKTIRLFTAVYDKHKELKSKSMSHLRLLQYSIHLLKTARIKTITANEANQLDLDLRSLTTPGRDVLFEAKDISELTDHNSWNTLSVPAINSKLKWKYSASFSANRDLYLKFVDILSSFQRSNLDRFELRKCMDLFCKILKDCQSQNGFMKQIIINDILNWKENIDKTTKYPQLNSHDETGYCWVVIWFSSLVANRCCSAIEILEKVCLPLLQQICSNFILLRLPLIVNVMSLTYQILANEDLLSQNFFQIYDIHTLKTIRLSEFRKENSLSICMKILDRTIKLQELKEKVDSQNISIIHLFKIRQDIIYSISMSGSWIKVLFLEDGVKMLKLLDSSLTSTKVNVKETESSNEILPILVLKTILVDTNFNAPLISNNEIIISMQEILSNLNKFTWKITKIRLEILLNHASSLQSKENKTLEKFTEALGDYIFELVVKRKLNENLLMCFIDSLDATYNVPYTVLKRFSILFRNLKSLAEGDSESTFDESFLWLKDVLMRKDMLDSFATFSGLLLNSLIEKTAKNPSSDNNLTNLKNDLIYICNELCESLQYLQKKLKQHEDSIISAPLPNCSLDEKESNIEELDFSKNARSWLYFFLNILVPFIPFIINNAKSCQLVSYVRCLIQLLTSKILYLHEDEELFSFLLDLVWWLNDDDYLMDELKELQRVLIIPSKSQGRINQIMPWKVNNVYTYNLNVVSLDKNNNLVNTNPFNLRPWEWLEDWAEPVTVSSKNTTPTAYLNNTPISLSMFGAVHVDVTKDLLTTEKFKGLPLYSRKQNHNFNQSYDCYRYEVLHSHSALDSSPSHITKSSDDSVPRTLYFNKNEVENYSMLNKLEHSDAHYAIN</sequence>
<evidence type="ECO:0000256" key="3">
    <source>
        <dbReference type="ARBA" id="ARBA00019622"/>
    </source>
</evidence>
<evidence type="ECO:0000256" key="6">
    <source>
        <dbReference type="ARBA" id="ARBA00023242"/>
    </source>
</evidence>
<keyword evidence="4" id="KW-0805">Transcription regulation</keyword>
<evidence type="ECO:0000313" key="9">
    <source>
        <dbReference type="EMBL" id="KAJ3223148.1"/>
    </source>
</evidence>
<dbReference type="InterPro" id="IPR019035">
    <property type="entry name" value="Mediator_Med12"/>
</dbReference>
<dbReference type="GO" id="GO:0003712">
    <property type="term" value="F:transcription coregulator activity"/>
    <property type="evidence" value="ECO:0007669"/>
    <property type="project" value="InterPro"/>
</dbReference>
<evidence type="ECO:0000256" key="2">
    <source>
        <dbReference type="ARBA" id="ARBA00010289"/>
    </source>
</evidence>
<evidence type="ECO:0000256" key="5">
    <source>
        <dbReference type="ARBA" id="ARBA00023163"/>
    </source>
</evidence>
<comment type="similarity">
    <text evidence="2">Belongs to the Mediator complex subunit 12 family.</text>
</comment>